<dbReference type="InterPro" id="IPR032630">
    <property type="entry name" value="P_typ_ATPase_c"/>
</dbReference>
<feature type="domain" description="P-type ATPase A" evidence="18">
    <location>
        <begin position="147"/>
        <end position="279"/>
    </location>
</feature>
<sequence length="2740" mass="309967">METTPLLTRPKKKSLWSRLQFWRFRRKKLSSRAIYLGQLPDEEFPPNYVCNQKYNILTFLPLVLFEQFRFFLNLYFLVMAASQFIPSIRIGYLYTYWGPLCFVLAVTLFREAVDDFRRYRRDREVNRQRYERIVLDTTDTDYRPFVTEQVASSELRVGDIVMLHKGQRVPADMILLRTNETMGTVFIRTDQLDGEIDWKLRIPLPSTQKLPTDAHLLDINAQIFAEKPEKDIHSFIGTCTRLDEETSDSLHIENTLWSGCVVASGQATGLIIYTGSETRSVMNNATPRSKVGRLDLQVNDLTKLLFVATIVISMLLITLKGFAGPWYGFLFRFVLLFSYIIPISLRVNLDMGKAFYSWTIQRDKKIEGTVMRSTTIPEELGRIQYVLADKTGTLTKNEMVFQKLHLGNALFDKNNFYEVEALLTQYVTNDAPSLPTSPTASMVEGLAASPKQVWQAVLALALCHNVTPVYDVASGDQQTDEAQSDMGSSVMSESCGGAVPQQQLCDYQASSPDEVALVKWTDMMGVSLYRRDLHNISLKLRAANEIIQYTILQIFPFTSESKMMGIIVQEENTGKITYYVKGADVALSKLIDSQWLNTECKKLAADGLRTLVMAKRNLTKEEYLQFESEYKEACLSANRNERTPAVLAKIQRGLTLLAVTGVEDRLADDVPRTLAMLRTAGIKIWMLTGDKLETALCIARSLQLGGGSHWHTARSCSSRRDAHALLSALSSADHDMDLIIEGETLEIWMLTGDKLETALCIARSLQLGGGSHWHTARSCSSRRDAHALLSALSSADHDMDLIIEGETLEVCLQSYEEEFVEVLCRCSGVVVARCSPTQKARVARLLRARKHVVAAVGDGGNDVAMIQEADIGVGIEGAEGRAASLAGDVSIRQFAYLARLLLVHGRRSAMRSAALSLFIVHRGLIVSTMQVMCSDVPGVVWLRHIRQFAYLARLLLVHGRRSAMRSAALSLFIVHRGLIVSTMQVMCSDVPGVVWLRHIRQFAYLARLLLVHGRRSAMRSAALSLFIVHRGLIVSTMQVMCSDVPGVVWLRHIRQFAYLARLLLVHGRRSAMRSAALSLFIVHRGLIVSTMQVMCSDVPGVVWLRHIRQFAYLARLLLVHGRRSAMRSAALSLFIVHRGLIVSTMQVMCSDVPGVVWLRHIRQFAYLARLLLVHGRRSAMRSAALSLFIVHRGLIVSTMQVMCSDVPGVVWLRHIRQFAYLARLLLVHGRRSAMRSAALSLFIVHRGLIVSTMQVMCSDVPGVVWLRHIRQFAYLARLLLVHGRRSAMRSAALSLFIVHRGLIVSTMQVMCSDVPGVVWLRHIRQFAYLARLLLVHGRRSAMRSAALSLFIVHRGLIVSTMQVMCSDVPGVVWLRHIRQFAYLARLLLVHGRRSAMRSAALSLFIVHRGLIVSTMQVMCSDVPGVVWLRHIRQFAYLARLLLVHGRRSAMRSAALSLFIVHRGLIVSTMQVMCSDVPGVVWLRHIRQFAYLARLLLVHGRRSAMRSAALSLFIVHRGLIVSTMQVMCSDVPGVVWLRHIRQFAYLARLLLVHGRRSAMRSAALSLFIVHRGLIVSTMQVMCSDVPGVVWLRHIRQFAYLARLLLVHGRRSAMRSAALSLFIVHRGLIVSTMQVMCSDVPGVVWLRHIRQFAYLARLLLVHGRRSAMRSAALSLFIVHRGLIVSTMQVMCSDVPGVVWLRHIRQFAYLARLLLVHGRRSAMRSAALSLFIVHRGLIVSTMQVMCSDVPGVVWLRHIRQFAYLARLLLVHGRRSAMRSAALSLFIVHRGLIVSTMQVMCSDVPGVVWLRHIRQFAYLARLLLVHGRRSAMRSAALSLFIVHRGLIVSTMQVMCSDVPGVVWLRHIRQFAYLARLLLVHGRRSAMRSAALSLFIVHRGLIVSTMQVMCSDVPGVVWLRHIRQFAYLARLLLVHGRRSAMRSAALSLFIVHRGLIVSTMQVMCSDVPGVVWLRHIRQFAYLARLLLVHGRRSAMRSAALSLFIVHRGLIVSTMQVMCSDVPGVVWLRHIRQFAYLARLLLVHGRRSAMRSAALSLFIVHRGLIVSTMQVMCSDVPGVVWLRHIRQFAYLARLLLVHGRRSAMRSAALSLFIVHRGLIVSTMQVMCSDVPGVVWLRHIRQFAYLARLLLVHGRRSAMRSAALSLFIVHRGLIVSTMQVMCSDVPGVVWLRHIRQFAYLARLLLVHGRRSAMRSAALSLFIVHRGLIVSTMQVMCSDVPGVVWLRHIRQFAYLARLLLVHGRRSAMRSAALSLFIVHRGLIVSTMQVMCSDVPGVVWLRHIRQFAYLARLLLVHGRRSAMRSAALSLFIVHRGLIVSTMQVMCSDVPGVVWLRHIRQFAYLARLLLVHGRRSAMRSAALSLFIVHRGLIVSTMQVMCSDVPGVVWLRHIRQFAYLARLLLVHGRRSAMRSAALSLFIVHRGLIVSTMQVMCSDVPGVVWLRHIRQFAYLARLLLVHGRRSAMRSAALSLFIVHRGLIVSTMQVMCSDVPGVVWLRHIRQFAYLARLLLVHGRRSAMRSAALSLFIVHRGLIVSTMQAVFSVVFYFSSVSLYPGFLMVGYGTVFTMLPVFSLVLDKDIPSSTALRHPQLYKQLSKGRQLSYKSFYIWTDISIYQGAVIMYGALVLFEDQLIHIVEISYTALILTELIMVALTVVTWHWLMIVAELVSLLMYIATLLIFTTYFDGDFIRHWEFWWKVIVITLISCLPLYIVKHMHRKWSDRQYKNIRK</sequence>
<dbReference type="SUPFAM" id="SSF81653">
    <property type="entry name" value="Calcium ATPase, transduction domain A"/>
    <property type="match status" value="1"/>
</dbReference>
<dbReference type="SUPFAM" id="SSF56784">
    <property type="entry name" value="HAD-like"/>
    <property type="match status" value="1"/>
</dbReference>
<keyword evidence="10" id="KW-1278">Translocase</keyword>
<evidence type="ECO:0000256" key="8">
    <source>
        <dbReference type="ARBA" id="ARBA00022840"/>
    </source>
</evidence>
<feature type="binding site" evidence="15">
    <location>
        <position position="389"/>
    </location>
    <ligand>
        <name>ATP</name>
        <dbReference type="ChEBI" id="CHEBI:30616"/>
    </ligand>
</feature>
<evidence type="ECO:0000256" key="4">
    <source>
        <dbReference type="ARBA" id="ARBA00012189"/>
    </source>
</evidence>
<evidence type="ECO:0000256" key="5">
    <source>
        <dbReference type="ARBA" id="ARBA00022692"/>
    </source>
</evidence>
<organism evidence="21">
    <name type="scientific">Heliothis virescens</name>
    <name type="common">Tobacco budworm moth</name>
    <dbReference type="NCBI Taxonomy" id="7102"/>
    <lineage>
        <taxon>Eukaryota</taxon>
        <taxon>Metazoa</taxon>
        <taxon>Ecdysozoa</taxon>
        <taxon>Arthropoda</taxon>
        <taxon>Hexapoda</taxon>
        <taxon>Insecta</taxon>
        <taxon>Pterygota</taxon>
        <taxon>Neoptera</taxon>
        <taxon>Endopterygota</taxon>
        <taxon>Lepidoptera</taxon>
        <taxon>Glossata</taxon>
        <taxon>Ditrysia</taxon>
        <taxon>Noctuoidea</taxon>
        <taxon>Noctuidae</taxon>
        <taxon>Heliothinae</taxon>
        <taxon>Heliothis</taxon>
    </lineage>
</organism>
<feature type="domain" description="P-type ATPase N-terminal" evidence="19">
    <location>
        <begin position="42"/>
        <end position="97"/>
    </location>
</feature>
<comment type="subcellular location">
    <subcellularLocation>
        <location evidence="2">Endomembrane system</location>
    </subcellularLocation>
    <subcellularLocation>
        <location evidence="1">Membrane</location>
        <topology evidence="1">Multi-pass membrane protein</topology>
    </subcellularLocation>
</comment>
<evidence type="ECO:0000256" key="16">
    <source>
        <dbReference type="PIRSR" id="PIRSR606539-3"/>
    </source>
</evidence>
<evidence type="ECO:0000256" key="7">
    <source>
        <dbReference type="ARBA" id="ARBA00022741"/>
    </source>
</evidence>
<gene>
    <name evidence="21" type="ORF">B5V51_4532</name>
</gene>
<dbReference type="SUPFAM" id="SSF81660">
    <property type="entry name" value="Metal cation-transporting ATPase, ATP-binding domain N"/>
    <property type="match status" value="1"/>
</dbReference>
<comment type="catalytic activity">
    <reaction evidence="13">
        <text>ATP + H2O + phospholipidSide 1 = ADP + phosphate + phospholipidSide 2.</text>
        <dbReference type="EC" id="7.6.2.1"/>
    </reaction>
</comment>
<evidence type="ECO:0000256" key="10">
    <source>
        <dbReference type="ARBA" id="ARBA00022967"/>
    </source>
</evidence>
<evidence type="ECO:0000256" key="11">
    <source>
        <dbReference type="ARBA" id="ARBA00022989"/>
    </source>
</evidence>
<keyword evidence="6 16" id="KW-0479">Metal-binding</keyword>
<dbReference type="SUPFAM" id="SSF81665">
    <property type="entry name" value="Calcium ATPase, transmembrane domain M"/>
    <property type="match status" value="1"/>
</dbReference>
<dbReference type="GO" id="GO:0000287">
    <property type="term" value="F:magnesium ion binding"/>
    <property type="evidence" value="ECO:0007669"/>
    <property type="project" value="InterPro"/>
</dbReference>
<feature type="transmembrane region" description="Helical" evidence="17">
    <location>
        <begin position="2643"/>
        <end position="2664"/>
    </location>
</feature>
<dbReference type="PROSITE" id="PS00154">
    <property type="entry name" value="ATPASE_E1_E2"/>
    <property type="match status" value="1"/>
</dbReference>
<feature type="binding site" evidence="15">
    <location>
        <position position="609"/>
    </location>
    <ligand>
        <name>ATP</name>
        <dbReference type="ChEBI" id="CHEBI:30616"/>
    </ligand>
</feature>
<dbReference type="GO" id="GO:0006897">
    <property type="term" value="P:endocytosis"/>
    <property type="evidence" value="ECO:0007669"/>
    <property type="project" value="TreeGrafter"/>
</dbReference>
<evidence type="ECO:0000256" key="14">
    <source>
        <dbReference type="PIRSR" id="PIRSR606539-1"/>
    </source>
</evidence>
<dbReference type="InterPro" id="IPR023298">
    <property type="entry name" value="ATPase_P-typ_TM_dom_sf"/>
</dbReference>
<dbReference type="PANTHER" id="PTHR24092">
    <property type="entry name" value="PROBABLE PHOSPHOLIPID-TRANSPORTING ATPASE"/>
    <property type="match status" value="1"/>
</dbReference>
<proteinExistence type="inferred from homology"/>
<dbReference type="PRINTS" id="PR00119">
    <property type="entry name" value="CATATPASE"/>
</dbReference>
<feature type="binding site" evidence="15">
    <location>
        <position position="581"/>
    </location>
    <ligand>
        <name>ATP</name>
        <dbReference type="ChEBI" id="CHEBI:30616"/>
    </ligand>
</feature>
<dbReference type="PANTHER" id="PTHR24092:SF5">
    <property type="entry name" value="PHOSPHOLIPID-TRANSPORTING ATPASE"/>
    <property type="match status" value="1"/>
</dbReference>
<evidence type="ECO:0000256" key="17">
    <source>
        <dbReference type="SAM" id="Phobius"/>
    </source>
</evidence>
<evidence type="ECO:0000259" key="18">
    <source>
        <dbReference type="Pfam" id="PF00122"/>
    </source>
</evidence>
<dbReference type="InterPro" id="IPR023214">
    <property type="entry name" value="HAD_sf"/>
</dbReference>
<dbReference type="EC" id="7.6.2.1" evidence="4"/>
<keyword evidence="11 17" id="KW-1133">Transmembrane helix</keyword>
<dbReference type="InterPro" id="IPR032631">
    <property type="entry name" value="P-type_ATPase_N"/>
</dbReference>
<feature type="domain" description="P-type ATPase C-terminal" evidence="20">
    <location>
        <begin position="886"/>
        <end position="932"/>
    </location>
</feature>
<dbReference type="GO" id="GO:0140326">
    <property type="term" value="F:ATPase-coupled intramembrane lipid transporter activity"/>
    <property type="evidence" value="ECO:0007669"/>
    <property type="project" value="UniProtKB-EC"/>
</dbReference>
<feature type="transmembrane region" description="Helical" evidence="17">
    <location>
        <begin position="2617"/>
        <end position="2637"/>
    </location>
</feature>
<feature type="transmembrane region" description="Helical" evidence="17">
    <location>
        <begin position="2671"/>
        <end position="2693"/>
    </location>
</feature>
<evidence type="ECO:0000259" key="19">
    <source>
        <dbReference type="Pfam" id="PF16209"/>
    </source>
</evidence>
<dbReference type="GO" id="GO:0005886">
    <property type="term" value="C:plasma membrane"/>
    <property type="evidence" value="ECO:0007669"/>
    <property type="project" value="TreeGrafter"/>
</dbReference>
<reference evidence="21" key="1">
    <citation type="submission" date="2017-09" db="EMBL/GenBank/DDBJ databases">
        <title>Contemporary evolution of a Lepidopteran species, Heliothis virescens, in response to modern agricultural practices.</title>
        <authorList>
            <person name="Fritz M.L."/>
            <person name="Deyonke A.M."/>
            <person name="Papanicolaou A."/>
            <person name="Micinski S."/>
            <person name="Westbrook J."/>
            <person name="Gould F."/>
        </authorList>
    </citation>
    <scope>NUCLEOTIDE SEQUENCE [LARGE SCALE GENOMIC DNA]</scope>
    <source>
        <strain evidence="21">HvINT-</strain>
        <tissue evidence="21">Whole body</tissue>
    </source>
</reference>
<evidence type="ECO:0000256" key="9">
    <source>
        <dbReference type="ARBA" id="ARBA00022842"/>
    </source>
</evidence>
<dbReference type="InterPro" id="IPR059000">
    <property type="entry name" value="ATPase_P-type_domA"/>
</dbReference>
<feature type="transmembrane region" description="Helical" evidence="17">
    <location>
        <begin position="2565"/>
        <end position="2587"/>
    </location>
</feature>
<dbReference type="GO" id="GO:0016887">
    <property type="term" value="F:ATP hydrolysis activity"/>
    <property type="evidence" value="ECO:0007669"/>
    <property type="project" value="InterPro"/>
</dbReference>
<accession>A0A2A4JBY3</accession>
<dbReference type="Pfam" id="PF13246">
    <property type="entry name" value="Cation_ATPase"/>
    <property type="match status" value="1"/>
</dbReference>
<feature type="binding site" evidence="15">
    <location>
        <position position="690"/>
    </location>
    <ligand>
        <name>ATP</name>
        <dbReference type="ChEBI" id="CHEBI:30616"/>
    </ligand>
</feature>
<feature type="domain" description="P-type ATPase C-terminal" evidence="20">
    <location>
        <begin position="2511"/>
        <end position="2730"/>
    </location>
</feature>
<dbReference type="Gene3D" id="2.70.150.10">
    <property type="entry name" value="Calcium-transporting ATPase, cytoplasmic transduction domain A"/>
    <property type="match status" value="1"/>
</dbReference>
<feature type="transmembrane region" description="Helical" evidence="17">
    <location>
        <begin position="2705"/>
        <end position="2723"/>
    </location>
</feature>
<keyword evidence="7 15" id="KW-0547">Nucleotide-binding</keyword>
<dbReference type="GO" id="GO:0005802">
    <property type="term" value="C:trans-Golgi network"/>
    <property type="evidence" value="ECO:0007669"/>
    <property type="project" value="TreeGrafter"/>
</dbReference>
<feature type="binding site" evidence="15">
    <location>
        <position position="390"/>
    </location>
    <ligand>
        <name>ATP</name>
        <dbReference type="ChEBI" id="CHEBI:30616"/>
    </ligand>
</feature>
<feature type="transmembrane region" description="Helical" evidence="17">
    <location>
        <begin position="2534"/>
        <end position="2559"/>
    </location>
</feature>
<dbReference type="Gene3D" id="3.40.50.1000">
    <property type="entry name" value="HAD superfamily/HAD-like"/>
    <property type="match status" value="2"/>
</dbReference>
<keyword evidence="9 16" id="KW-0460">Magnesium</keyword>
<feature type="transmembrane region" description="Helical" evidence="17">
    <location>
        <begin position="94"/>
        <end position="113"/>
    </location>
</feature>
<feature type="binding site" evidence="15">
    <location>
        <position position="689"/>
    </location>
    <ligand>
        <name>ATP</name>
        <dbReference type="ChEBI" id="CHEBI:30616"/>
    </ligand>
</feature>
<dbReference type="Pfam" id="PF16212">
    <property type="entry name" value="PhoLip_ATPase_C"/>
    <property type="match status" value="2"/>
</dbReference>
<dbReference type="GO" id="GO:0005768">
    <property type="term" value="C:endosome"/>
    <property type="evidence" value="ECO:0007669"/>
    <property type="project" value="TreeGrafter"/>
</dbReference>
<dbReference type="InterPro" id="IPR008250">
    <property type="entry name" value="ATPase_P-typ_transduc_dom_A_sf"/>
</dbReference>
<keyword evidence="5 17" id="KW-0812">Transmembrane</keyword>
<keyword evidence="8 15" id="KW-0067">ATP-binding</keyword>
<dbReference type="Pfam" id="PF16209">
    <property type="entry name" value="PhoLip_ATPase_N"/>
    <property type="match status" value="1"/>
</dbReference>
<dbReference type="Pfam" id="PF00122">
    <property type="entry name" value="E1-E2_ATPase"/>
    <property type="match status" value="1"/>
</dbReference>
<feature type="binding site" evidence="15">
    <location>
        <position position="839"/>
    </location>
    <ligand>
        <name>ATP</name>
        <dbReference type="ChEBI" id="CHEBI:30616"/>
    </ligand>
</feature>
<evidence type="ECO:0000313" key="21">
    <source>
        <dbReference type="EMBL" id="PCG69064.1"/>
    </source>
</evidence>
<dbReference type="InterPro" id="IPR001757">
    <property type="entry name" value="P_typ_ATPase"/>
</dbReference>
<comment type="cofactor">
    <cofactor evidence="16">
        <name>Mg(2+)</name>
        <dbReference type="ChEBI" id="CHEBI:18420"/>
    </cofactor>
</comment>
<dbReference type="InterPro" id="IPR006539">
    <property type="entry name" value="P-type_ATPase_IV"/>
</dbReference>
<evidence type="ECO:0000256" key="15">
    <source>
        <dbReference type="PIRSR" id="PIRSR606539-2"/>
    </source>
</evidence>
<dbReference type="NCBIfam" id="TIGR01652">
    <property type="entry name" value="ATPase-Plipid"/>
    <property type="match status" value="1"/>
</dbReference>
<comment type="similarity">
    <text evidence="3">Belongs to the cation transport ATPase (P-type) (TC 3.A.3) family. Type IV subfamily.</text>
</comment>
<evidence type="ECO:0000256" key="2">
    <source>
        <dbReference type="ARBA" id="ARBA00004308"/>
    </source>
</evidence>
<keyword evidence="12 17" id="KW-0472">Membrane</keyword>
<feature type="binding site" evidence="16">
    <location>
        <position position="389"/>
    </location>
    <ligand>
        <name>Mg(2+)</name>
        <dbReference type="ChEBI" id="CHEBI:18420"/>
    </ligand>
</feature>
<evidence type="ECO:0000256" key="3">
    <source>
        <dbReference type="ARBA" id="ARBA00008109"/>
    </source>
</evidence>
<dbReference type="GO" id="GO:0006890">
    <property type="term" value="P:retrograde vesicle-mediated transport, Golgi to endoplasmic reticulum"/>
    <property type="evidence" value="ECO:0007669"/>
    <property type="project" value="TreeGrafter"/>
</dbReference>
<feature type="active site" description="4-aspartylphosphate intermediate" evidence="14">
    <location>
        <position position="389"/>
    </location>
</feature>
<dbReference type="InterPro" id="IPR018303">
    <property type="entry name" value="ATPase_P-typ_P_site"/>
</dbReference>
<feature type="binding site" evidence="16">
    <location>
        <position position="858"/>
    </location>
    <ligand>
        <name>Mg(2+)</name>
        <dbReference type="ChEBI" id="CHEBI:18420"/>
    </ligand>
</feature>
<evidence type="ECO:0000259" key="20">
    <source>
        <dbReference type="Pfam" id="PF16212"/>
    </source>
</evidence>
<dbReference type="EMBL" id="NWSH01002138">
    <property type="protein sequence ID" value="PCG69064.1"/>
    <property type="molecule type" value="Genomic_DNA"/>
</dbReference>
<feature type="binding site" evidence="15">
    <location>
        <position position="557"/>
    </location>
    <ligand>
        <name>ATP</name>
        <dbReference type="ChEBI" id="CHEBI:30616"/>
    </ligand>
</feature>
<evidence type="ECO:0000256" key="12">
    <source>
        <dbReference type="ARBA" id="ARBA00023136"/>
    </source>
</evidence>
<feature type="binding site" evidence="16">
    <location>
        <position position="862"/>
    </location>
    <ligand>
        <name>Mg(2+)</name>
        <dbReference type="ChEBI" id="CHEBI:18420"/>
    </ligand>
</feature>
<feature type="binding site" evidence="15">
    <location>
        <position position="861"/>
    </location>
    <ligand>
        <name>ATP</name>
        <dbReference type="ChEBI" id="CHEBI:30616"/>
    </ligand>
</feature>
<feature type="binding site" evidence="16">
    <location>
        <position position="391"/>
    </location>
    <ligand>
        <name>Mg(2+)</name>
        <dbReference type="ChEBI" id="CHEBI:18420"/>
    </ligand>
</feature>
<dbReference type="InterPro" id="IPR036412">
    <property type="entry name" value="HAD-like_sf"/>
</dbReference>
<evidence type="ECO:0000256" key="13">
    <source>
        <dbReference type="ARBA" id="ARBA00034036"/>
    </source>
</evidence>
<dbReference type="GO" id="GO:0005524">
    <property type="term" value="F:ATP binding"/>
    <property type="evidence" value="ECO:0007669"/>
    <property type="project" value="UniProtKB-KW"/>
</dbReference>
<feature type="binding site" evidence="15">
    <location>
        <position position="833"/>
    </location>
    <ligand>
        <name>ATP</name>
        <dbReference type="ChEBI" id="CHEBI:30616"/>
    </ligand>
</feature>
<dbReference type="Gene3D" id="3.40.1110.10">
    <property type="entry name" value="Calcium-transporting ATPase, cytoplasmic domain N"/>
    <property type="match status" value="1"/>
</dbReference>
<dbReference type="STRING" id="7102.A0A2A4JBY3"/>
<evidence type="ECO:0000256" key="6">
    <source>
        <dbReference type="ARBA" id="ARBA00022723"/>
    </source>
</evidence>
<feature type="binding site" evidence="15">
    <location>
        <position position="514"/>
    </location>
    <ligand>
        <name>ATP</name>
        <dbReference type="ChEBI" id="CHEBI:30616"/>
    </ligand>
</feature>
<protein>
    <recommendedName>
        <fullName evidence="4">P-type phospholipid transporter</fullName>
        <ecNumber evidence="4">7.6.2.1</ecNumber>
    </recommendedName>
</protein>
<dbReference type="InterPro" id="IPR023299">
    <property type="entry name" value="ATPase_P-typ_cyto_dom_N"/>
</dbReference>
<name>A0A2A4JBY3_HELVI</name>
<feature type="binding site" evidence="15">
    <location>
        <position position="688"/>
    </location>
    <ligand>
        <name>ATP</name>
        <dbReference type="ChEBI" id="CHEBI:30616"/>
    </ligand>
</feature>
<feature type="binding site" evidence="15">
    <location>
        <position position="391"/>
    </location>
    <ligand>
        <name>ATP</name>
        <dbReference type="ChEBI" id="CHEBI:30616"/>
    </ligand>
</feature>
<feature type="transmembrane region" description="Helical" evidence="17">
    <location>
        <begin position="304"/>
        <end position="323"/>
    </location>
</feature>
<feature type="binding site" evidence="15">
    <location>
        <position position="862"/>
    </location>
    <ligand>
        <name>ATP</name>
        <dbReference type="ChEBI" id="CHEBI:30616"/>
    </ligand>
</feature>
<evidence type="ECO:0000256" key="1">
    <source>
        <dbReference type="ARBA" id="ARBA00004141"/>
    </source>
</evidence>
<dbReference type="NCBIfam" id="TIGR01494">
    <property type="entry name" value="ATPase_P-type"/>
    <property type="match status" value="2"/>
</dbReference>
<comment type="caution">
    <text evidence="21">The sequence shown here is derived from an EMBL/GenBank/DDBJ whole genome shotgun (WGS) entry which is preliminary data.</text>
</comment>
<dbReference type="EMBL" id="NWSH01002138">
    <property type="protein sequence ID" value="PCG69063.1"/>
    <property type="molecule type" value="Genomic_DNA"/>
</dbReference>
<dbReference type="GO" id="GO:0045332">
    <property type="term" value="P:phospholipid translocation"/>
    <property type="evidence" value="ECO:0007669"/>
    <property type="project" value="TreeGrafter"/>
</dbReference>